<accession>A0ABN1U0Y4</accession>
<dbReference type="InterPro" id="IPR005693">
    <property type="entry name" value="Mce"/>
</dbReference>
<protein>
    <submittedName>
        <fullName evidence="2">MlaD family protein</fullName>
    </submittedName>
</protein>
<proteinExistence type="predicted"/>
<dbReference type="PANTHER" id="PTHR33371">
    <property type="entry name" value="INTERMEMBRANE PHOSPHOLIPID TRANSPORT SYSTEM BINDING PROTEIN MLAD-RELATED"/>
    <property type="match status" value="1"/>
</dbReference>
<reference evidence="2 3" key="1">
    <citation type="journal article" date="2019" name="Int. J. Syst. Evol. Microbiol.">
        <title>The Global Catalogue of Microorganisms (GCM) 10K type strain sequencing project: providing services to taxonomists for standard genome sequencing and annotation.</title>
        <authorList>
            <consortium name="The Broad Institute Genomics Platform"/>
            <consortium name="The Broad Institute Genome Sequencing Center for Infectious Disease"/>
            <person name="Wu L."/>
            <person name="Ma J."/>
        </authorList>
    </citation>
    <scope>NUCLEOTIDE SEQUENCE [LARGE SCALE GENOMIC DNA]</scope>
    <source>
        <strain evidence="2 3">JCM 13008</strain>
    </source>
</reference>
<keyword evidence="3" id="KW-1185">Reference proteome</keyword>
<organism evidence="2 3">
    <name type="scientific">Nocardioides dubius</name>
    <dbReference type="NCBI Taxonomy" id="317019"/>
    <lineage>
        <taxon>Bacteria</taxon>
        <taxon>Bacillati</taxon>
        <taxon>Actinomycetota</taxon>
        <taxon>Actinomycetes</taxon>
        <taxon>Propionibacteriales</taxon>
        <taxon>Nocardioidaceae</taxon>
        <taxon>Nocardioides</taxon>
    </lineage>
</organism>
<comment type="caution">
    <text evidence="2">The sequence shown here is derived from an EMBL/GenBank/DDBJ whole genome shotgun (WGS) entry which is preliminary data.</text>
</comment>
<dbReference type="EMBL" id="BAAALG010000013">
    <property type="protein sequence ID" value="GAA1111837.1"/>
    <property type="molecule type" value="Genomic_DNA"/>
</dbReference>
<gene>
    <name evidence="2" type="ORF">GCM10009668_36630</name>
</gene>
<dbReference type="RefSeq" id="WP_343996324.1">
    <property type="nucleotide sequence ID" value="NZ_BAAALG010000013.1"/>
</dbReference>
<evidence type="ECO:0000313" key="3">
    <source>
        <dbReference type="Proteomes" id="UP001501581"/>
    </source>
</evidence>
<dbReference type="NCBIfam" id="TIGR00996">
    <property type="entry name" value="Mtu_fam_mce"/>
    <property type="match status" value="1"/>
</dbReference>
<dbReference type="PANTHER" id="PTHR33371:SF16">
    <property type="entry name" value="MCE-FAMILY PROTEIN MCE3F"/>
    <property type="match status" value="1"/>
</dbReference>
<evidence type="ECO:0000259" key="1">
    <source>
        <dbReference type="Pfam" id="PF02470"/>
    </source>
</evidence>
<evidence type="ECO:0000313" key="2">
    <source>
        <dbReference type="EMBL" id="GAA1111837.1"/>
    </source>
</evidence>
<feature type="domain" description="Mce/MlaD" evidence="1">
    <location>
        <begin position="38"/>
        <end position="111"/>
    </location>
</feature>
<dbReference type="Proteomes" id="UP001501581">
    <property type="component" value="Unassembled WGS sequence"/>
</dbReference>
<dbReference type="InterPro" id="IPR052336">
    <property type="entry name" value="MlaD_Phospholipid_Transporter"/>
</dbReference>
<sequence>MLSRSVRVKLTAFVIVGLLATTYLAVKYLGVGSFGGDYRVSVQLTEAGGLFENGEVTYRGVPVGRIDSLRATSDGVEVVLRLDGGGPEIPADAAVTVANRSAIGEQYLDLAGQGTGGDKLADGDRIDATDAMLPPPIDELLTSGRSFLSSVPRDDLATVIDETYEWTRDGAEPLRQLNTTLSSFAETAEANFVVTASLIRNSGQVLDTQLASQESIRAFSKDLAVFAKAMEDSDAELRELIENTPQVAREFQKVIQQVGGPLGDLMANLVTPAQVFGINAAGVRNSMINLPEAMSIGWAVNGSQGLNFGLAQTYFDPKACTTGYGGTTVRPGLDTSKGEPFNLMAGCDVAPSSGTAVRGPKSVKEKKVRVNLRVADDLSKLMGR</sequence>
<dbReference type="Pfam" id="PF02470">
    <property type="entry name" value="MlaD"/>
    <property type="match status" value="1"/>
</dbReference>
<name>A0ABN1U0Y4_9ACTN</name>
<dbReference type="InterPro" id="IPR003399">
    <property type="entry name" value="Mce/MlaD"/>
</dbReference>